<name>A0A812I8X6_9DINO</name>
<gene>
    <name evidence="1" type="ORF">SNAT2548_LOCUS2854</name>
</gene>
<dbReference type="EMBL" id="CAJNDS010000171">
    <property type="protein sequence ID" value="CAE7021560.1"/>
    <property type="molecule type" value="Genomic_DNA"/>
</dbReference>
<evidence type="ECO:0000313" key="1">
    <source>
        <dbReference type="EMBL" id="CAE7021560.1"/>
    </source>
</evidence>
<accession>A0A812I8X6</accession>
<proteinExistence type="predicted"/>
<comment type="caution">
    <text evidence="1">The sequence shown here is derived from an EMBL/GenBank/DDBJ whole genome shotgun (WGS) entry which is preliminary data.</text>
</comment>
<sequence>MLGGLGFIPLDSLDPVTEAAVPAAKRLSLQEFKSQPVLAISRTQSGVALKELYGALDRERPGAPEAVFRRLYASKPGTFP</sequence>
<dbReference type="AlphaFoldDB" id="A0A812I8X6"/>
<feature type="non-terminal residue" evidence="1">
    <location>
        <position position="80"/>
    </location>
</feature>
<reference evidence="1" key="1">
    <citation type="submission" date="2021-02" db="EMBL/GenBank/DDBJ databases">
        <authorList>
            <person name="Dougan E. K."/>
            <person name="Rhodes N."/>
            <person name="Thang M."/>
            <person name="Chan C."/>
        </authorList>
    </citation>
    <scope>NUCLEOTIDE SEQUENCE</scope>
</reference>
<keyword evidence="2" id="KW-1185">Reference proteome</keyword>
<protein>
    <submittedName>
        <fullName evidence="1">Uncharacterized protein</fullName>
    </submittedName>
</protein>
<organism evidence="1 2">
    <name type="scientific">Symbiodinium natans</name>
    <dbReference type="NCBI Taxonomy" id="878477"/>
    <lineage>
        <taxon>Eukaryota</taxon>
        <taxon>Sar</taxon>
        <taxon>Alveolata</taxon>
        <taxon>Dinophyceae</taxon>
        <taxon>Suessiales</taxon>
        <taxon>Symbiodiniaceae</taxon>
        <taxon>Symbiodinium</taxon>
    </lineage>
</organism>
<evidence type="ECO:0000313" key="2">
    <source>
        <dbReference type="Proteomes" id="UP000604046"/>
    </source>
</evidence>
<dbReference type="Proteomes" id="UP000604046">
    <property type="component" value="Unassembled WGS sequence"/>
</dbReference>